<accession>A0A369KE43</accession>
<keyword evidence="11" id="KW-1185">Reference proteome</keyword>
<evidence type="ECO:0000256" key="1">
    <source>
        <dbReference type="ARBA" id="ARBA00004141"/>
    </source>
</evidence>
<organism evidence="10 11">
    <name type="scientific">Candidatus Similichlamydia laticola</name>
    <dbReference type="NCBI Taxonomy" id="2170265"/>
    <lineage>
        <taxon>Bacteria</taxon>
        <taxon>Pseudomonadati</taxon>
        <taxon>Chlamydiota</taxon>
        <taxon>Chlamydiia</taxon>
        <taxon>Parachlamydiales</taxon>
        <taxon>Candidatus Parilichlamydiaceae</taxon>
        <taxon>Candidatus Similichlamydia</taxon>
    </lineage>
</organism>
<comment type="subcellular location">
    <subcellularLocation>
        <location evidence="1 9">Membrane</location>
        <topology evidence="1 9">Multi-pass membrane protein</topology>
    </subcellularLocation>
</comment>
<dbReference type="Pfam" id="PF03219">
    <property type="entry name" value="TLC"/>
    <property type="match status" value="1"/>
</dbReference>
<keyword evidence="3 9" id="KW-0813">Transport</keyword>
<dbReference type="InterPro" id="IPR004667">
    <property type="entry name" value="ADP_ATP_car_bac_type"/>
</dbReference>
<dbReference type="Proteomes" id="UP000253816">
    <property type="component" value="Unassembled WGS sequence"/>
</dbReference>
<dbReference type="InterPro" id="IPR036259">
    <property type="entry name" value="MFS_trans_sf"/>
</dbReference>
<keyword evidence="5 9" id="KW-0547">Nucleotide-binding</keyword>
<protein>
    <recommendedName>
        <fullName evidence="9">ADP,ATP carrier protein</fullName>
    </recommendedName>
</protein>
<keyword evidence="7 9" id="KW-1133">Transmembrane helix</keyword>
<dbReference type="PANTHER" id="PTHR31187:SF1">
    <property type="entry name" value="ADP,ATP CARRIER PROTEIN 1"/>
    <property type="match status" value="1"/>
</dbReference>
<feature type="transmembrane region" description="Helical" evidence="9">
    <location>
        <begin position="375"/>
        <end position="395"/>
    </location>
</feature>
<feature type="transmembrane region" description="Helical" evidence="9">
    <location>
        <begin position="484"/>
        <end position="505"/>
    </location>
</feature>
<dbReference type="SUPFAM" id="SSF103473">
    <property type="entry name" value="MFS general substrate transporter"/>
    <property type="match status" value="1"/>
</dbReference>
<evidence type="ECO:0000256" key="4">
    <source>
        <dbReference type="ARBA" id="ARBA00022692"/>
    </source>
</evidence>
<feature type="transmembrane region" description="Helical" evidence="9">
    <location>
        <begin position="339"/>
        <end position="363"/>
    </location>
</feature>
<dbReference type="EMBL" id="QQBG01000002">
    <property type="protein sequence ID" value="RDB31872.1"/>
    <property type="molecule type" value="Genomic_DNA"/>
</dbReference>
<reference evidence="10 11" key="1">
    <citation type="submission" date="2018-07" db="EMBL/GenBank/DDBJ databases">
        <title>Comparative genomics of the Candidatus Parilichlamydiaceae reveals evidence of convergent evolution and genome reduction in the phylum Chlamydiae.</title>
        <authorList>
            <person name="Taylor-Brown A."/>
            <person name="Polkinghorne A."/>
        </authorList>
    </citation>
    <scope>NUCLEOTIDE SEQUENCE [LARGE SCALE GENOMIC DNA]</scope>
    <source>
        <strain evidence="10 11">Hat2</strain>
    </source>
</reference>
<evidence type="ECO:0000256" key="8">
    <source>
        <dbReference type="ARBA" id="ARBA00023136"/>
    </source>
</evidence>
<evidence type="ECO:0000256" key="6">
    <source>
        <dbReference type="ARBA" id="ARBA00022840"/>
    </source>
</evidence>
<keyword evidence="8 9" id="KW-0472">Membrane</keyword>
<feature type="transmembrane region" description="Helical" evidence="9">
    <location>
        <begin position="50"/>
        <end position="70"/>
    </location>
</feature>
<feature type="transmembrane region" description="Helical" evidence="9">
    <location>
        <begin position="254"/>
        <end position="278"/>
    </location>
</feature>
<evidence type="ECO:0000313" key="10">
    <source>
        <dbReference type="EMBL" id="RDB31872.1"/>
    </source>
</evidence>
<feature type="transmembrane region" description="Helical" evidence="9">
    <location>
        <begin position="120"/>
        <end position="140"/>
    </location>
</feature>
<comment type="similarity">
    <text evidence="2 9">Belongs to the ADP/ATP translocase tlc family.</text>
</comment>
<proteinExistence type="inferred from homology"/>
<evidence type="ECO:0000313" key="11">
    <source>
        <dbReference type="Proteomes" id="UP000253816"/>
    </source>
</evidence>
<feature type="transmembrane region" description="Helical" evidence="9">
    <location>
        <begin position="176"/>
        <end position="198"/>
    </location>
</feature>
<sequence length="522" mass="59569">MREAPWKRYVNQCWDLSFSSGVPPGFLVSMVDRKFGKFRSIFWPIHRRELVPVLGLMAVFFFAAFSYHLLRQIKDNLILDTTKGGMEVVPFIKGWILFPLSFLAVYLISASERWLEEKTTLMLSLGSFLGYFLFFFLWIYPNRASLNCHFLADFLEGFHFSGLNGMILMIRHWHVSVFYVIAELWGSLVIQVTLWGFVNDMVPISDAKRIYVPLNFALSISGVLASSLSVHFLFNQNVSFPCLGTTRWEQGFKLALVSVLISGFISLILIKTLPLSYWKKRTERKEGDPLSFSQHFLQVLTRPYTLYLAMSVFSFNILSSTLELFWKEHIRELHDVSSGAFSLHVSQVMTWMAFFTTLSCFAFSNEVIRFLPWNISFLLTPLVVSLTVFVFFFSATFPKIISPAAQMVKMSPLQLTVLTGDVAICISRIFRYVLFDLIKELSYLPLGKEERIQAKTFIDGLVSRAGRITSSVLSISLMSLGGNLIDSILFMHLLCTGISVAWIGVTSRLSTLFIHQEKGAKK</sequence>
<feature type="transmembrane region" description="Helical" evidence="9">
    <location>
        <begin position="90"/>
        <end position="108"/>
    </location>
</feature>
<keyword evidence="4 9" id="KW-0812">Transmembrane</keyword>
<evidence type="ECO:0000256" key="3">
    <source>
        <dbReference type="ARBA" id="ARBA00022448"/>
    </source>
</evidence>
<gene>
    <name evidence="10" type="ORF">HAT2_00014</name>
</gene>
<keyword evidence="6 9" id="KW-0067">ATP-binding</keyword>
<dbReference type="GO" id="GO:0005471">
    <property type="term" value="F:ATP:ADP antiporter activity"/>
    <property type="evidence" value="ECO:0007669"/>
    <property type="project" value="InterPro"/>
</dbReference>
<evidence type="ECO:0000256" key="5">
    <source>
        <dbReference type="ARBA" id="ARBA00022741"/>
    </source>
</evidence>
<comment type="caution">
    <text evidence="10">The sequence shown here is derived from an EMBL/GenBank/DDBJ whole genome shotgun (WGS) entry which is preliminary data.</text>
</comment>
<feature type="transmembrane region" description="Helical" evidence="9">
    <location>
        <begin position="299"/>
        <end position="319"/>
    </location>
</feature>
<evidence type="ECO:0000256" key="7">
    <source>
        <dbReference type="ARBA" id="ARBA00022989"/>
    </source>
</evidence>
<dbReference type="AlphaFoldDB" id="A0A369KE43"/>
<dbReference type="GO" id="GO:0016020">
    <property type="term" value="C:membrane"/>
    <property type="evidence" value="ECO:0007669"/>
    <property type="project" value="UniProtKB-SubCell"/>
</dbReference>
<dbReference type="GO" id="GO:0005524">
    <property type="term" value="F:ATP binding"/>
    <property type="evidence" value="ECO:0007669"/>
    <property type="project" value="UniProtKB-KW"/>
</dbReference>
<name>A0A369KE43_9BACT</name>
<evidence type="ECO:0000256" key="9">
    <source>
        <dbReference type="RuleBase" id="RU363121"/>
    </source>
</evidence>
<feature type="transmembrane region" description="Helical" evidence="9">
    <location>
        <begin position="210"/>
        <end position="234"/>
    </location>
</feature>
<dbReference type="PANTHER" id="PTHR31187">
    <property type="match status" value="1"/>
</dbReference>
<evidence type="ECO:0000256" key="2">
    <source>
        <dbReference type="ARBA" id="ARBA00007127"/>
    </source>
</evidence>